<keyword evidence="6" id="KW-1133">Transmembrane helix</keyword>
<evidence type="ECO:0000256" key="5">
    <source>
        <dbReference type="SAM" id="MobiDB-lite"/>
    </source>
</evidence>
<accession>A0A0K8MJ08</accession>
<keyword evidence="10" id="KW-1185">Reference proteome</keyword>
<keyword evidence="2" id="KW-0964">Secreted</keyword>
<evidence type="ECO:0000256" key="2">
    <source>
        <dbReference type="ARBA" id="ARBA00022525"/>
    </source>
</evidence>
<dbReference type="PROSITE" id="PS50847">
    <property type="entry name" value="GRAM_POS_ANCHORING"/>
    <property type="match status" value="1"/>
</dbReference>
<organism evidence="9 10">
    <name type="scientific">Fructobacillus ficulneus</name>
    <dbReference type="NCBI Taxonomy" id="157463"/>
    <lineage>
        <taxon>Bacteria</taxon>
        <taxon>Bacillati</taxon>
        <taxon>Bacillota</taxon>
        <taxon>Bacilli</taxon>
        <taxon>Lactobacillales</taxon>
        <taxon>Lactobacillaceae</taxon>
        <taxon>Fructobacillus</taxon>
    </lineage>
</organism>
<dbReference type="InterPro" id="IPR011439">
    <property type="entry name" value="DUF1542"/>
</dbReference>
<feature type="region of interest" description="Disordered" evidence="5">
    <location>
        <begin position="364"/>
        <end position="401"/>
    </location>
</feature>
<gene>
    <name evidence="9" type="primary">emb</name>
    <name evidence="9" type="ORF">FFIC_281730</name>
</gene>
<evidence type="ECO:0000256" key="7">
    <source>
        <dbReference type="SAM" id="SignalP"/>
    </source>
</evidence>
<feature type="chain" id="PRO_5005512773" evidence="7">
    <location>
        <begin position="37"/>
        <end position="585"/>
    </location>
</feature>
<evidence type="ECO:0000313" key="9">
    <source>
        <dbReference type="EMBL" id="GAP00164.1"/>
    </source>
</evidence>
<proteinExistence type="predicted"/>
<feature type="domain" description="Gram-positive cocci surface proteins LPxTG" evidence="8">
    <location>
        <begin position="547"/>
        <end position="585"/>
    </location>
</feature>
<dbReference type="EMBL" id="DF968005">
    <property type="protein sequence ID" value="GAP00164.1"/>
    <property type="molecule type" value="Genomic_DNA"/>
</dbReference>
<sequence length="585" mass="61190">MDEKFEINKHYKMFKAGKTWMFAAVASFAFLGAAGAASHADTHLNFGQSLTASASTENDANNTSANNTSANNTSATPAATNSSADTGGLSDVHFDTLAEAWAGKIIDLPPVTDVAADGSQSLKYQVKNVFVRADPTQNNKLVATYLSGKTTIEVTPEGYNNSVAVQVGPADGSNWTYLKYFFTSDRTSSHKPSDVPEDKMVYLTDTPDSNNAGIARSFTFTTDDPKNNAIQVSYTSSKDAGGDGKAHYYQTPAVNVSTNVGFLEAQQKAAATLKSVYDGQLTKITGDTTLQEDAPTQTAEKNSLDNLFSQATAKLYQDQDQAALDADVTAGTGSLTSVYKPSALPGAKQTAKDSLKATADSVKKEAADDSNLTDAERKSIDDSVDSTLTTQQGDVDQQTTPDAVTTTAAAGYKALLALYSTLPGAQNAAKASLTRTADEVSAKIKADANLTDYEKAGQLGTVSDALDAAEAKVASAKSVADVNSAAADGYKTLLDAYVPGKPAPEVKTVTETKTVQEPAPAAQPAPYYAPTYLPATYYDYEKPASYLPATGKDANATTQNKTGLIAAAIAAVAAGLVVLGLRKKN</sequence>
<evidence type="ECO:0000256" key="4">
    <source>
        <dbReference type="ARBA" id="ARBA00023088"/>
    </source>
</evidence>
<keyword evidence="6" id="KW-0812">Transmembrane</keyword>
<evidence type="ECO:0000256" key="3">
    <source>
        <dbReference type="ARBA" id="ARBA00022729"/>
    </source>
</evidence>
<protein>
    <submittedName>
        <fullName evidence="9">Extracellular matrix binding protein</fullName>
    </submittedName>
</protein>
<dbReference type="STRING" id="157463.GCA_001047075_01070"/>
<dbReference type="Pfam" id="PF19258">
    <property type="entry name" value="KxYKxGKxW_sig"/>
    <property type="match status" value="1"/>
</dbReference>
<evidence type="ECO:0000313" key="10">
    <source>
        <dbReference type="Proteomes" id="UP000253891"/>
    </source>
</evidence>
<dbReference type="OrthoDB" id="2329348at2"/>
<feature type="signal peptide" evidence="7">
    <location>
        <begin position="1"/>
        <end position="36"/>
    </location>
</feature>
<dbReference type="Pfam" id="PF00746">
    <property type="entry name" value="Gram_pos_anchor"/>
    <property type="match status" value="1"/>
</dbReference>
<dbReference type="AlphaFoldDB" id="A0A0K8MJ08"/>
<dbReference type="InterPro" id="IPR022263">
    <property type="entry name" value="KxYKxGKxW"/>
</dbReference>
<reference evidence="9 10" key="1">
    <citation type="journal article" date="2015" name="BMC Genomics">
        <title>Comparative genomics of Fructobacillus spp. and Leuconostoc spp. reveals niche-specific evolution of Fructobacillus spp.</title>
        <authorList>
            <person name="Endo A."/>
            <person name="Tanizawa Y."/>
            <person name="Tanaka N."/>
            <person name="Maeno S."/>
            <person name="Kumar H."/>
            <person name="Shiwa Y."/>
            <person name="Okada S."/>
            <person name="Yoshikawa H."/>
            <person name="Dicks L."/>
            <person name="Nakagawa J."/>
            <person name="Arita M."/>
        </authorList>
    </citation>
    <scope>NUCLEOTIDE SEQUENCE [LARGE SCALE GENOMIC DNA]</scope>
    <source>
        <strain evidence="9 10">JCM 12225</strain>
    </source>
</reference>
<keyword evidence="6" id="KW-0472">Membrane</keyword>
<evidence type="ECO:0000259" key="8">
    <source>
        <dbReference type="PROSITE" id="PS50847"/>
    </source>
</evidence>
<dbReference type="Pfam" id="PF07564">
    <property type="entry name" value="DUF1542"/>
    <property type="match status" value="2"/>
</dbReference>
<dbReference type="NCBIfam" id="TIGR03715">
    <property type="entry name" value="KxYKxGKxW"/>
    <property type="match status" value="1"/>
</dbReference>
<evidence type="ECO:0000256" key="1">
    <source>
        <dbReference type="ARBA" id="ARBA00022512"/>
    </source>
</evidence>
<dbReference type="RefSeq" id="WP_061993504.1">
    <property type="nucleotide sequence ID" value="NZ_DF968005.1"/>
</dbReference>
<keyword evidence="1" id="KW-0134">Cell wall</keyword>
<feature type="compositionally biased region" description="Low complexity" evidence="5">
    <location>
        <begin position="387"/>
        <end position="401"/>
    </location>
</feature>
<name>A0A0K8MJ08_9LACO</name>
<keyword evidence="3 7" id="KW-0732">Signal</keyword>
<feature type="region of interest" description="Disordered" evidence="5">
    <location>
        <begin position="55"/>
        <end position="85"/>
    </location>
</feature>
<dbReference type="InterPro" id="IPR019931">
    <property type="entry name" value="LPXTG_anchor"/>
</dbReference>
<dbReference type="Proteomes" id="UP000253891">
    <property type="component" value="Unassembled WGS sequence"/>
</dbReference>
<evidence type="ECO:0000256" key="6">
    <source>
        <dbReference type="SAM" id="Phobius"/>
    </source>
</evidence>
<feature type="transmembrane region" description="Helical" evidence="6">
    <location>
        <begin position="563"/>
        <end position="581"/>
    </location>
</feature>
<keyword evidence="4" id="KW-0572">Peptidoglycan-anchor</keyword>